<dbReference type="EMBL" id="WIXE01011419">
    <property type="protein sequence ID" value="KAK5976756.1"/>
    <property type="molecule type" value="Genomic_DNA"/>
</dbReference>
<evidence type="ECO:0000313" key="3">
    <source>
        <dbReference type="EMBL" id="KAK5976756.1"/>
    </source>
</evidence>
<sequence length="108" mass="12902">MVGNGFLNVKSHSKVDAQELILDALISCEMRFSIERWMLLYEIPPCDFNYVYYWEFVRGLALVSILVIVDSLTFTKMTCYNRTECHLSVAAQQWRRREVEKRFVRQVW</sequence>
<dbReference type="Proteomes" id="UP001331761">
    <property type="component" value="Unassembled WGS sequence"/>
</dbReference>
<name>A0AAN8IKC9_TRICO</name>
<keyword evidence="1" id="KW-0812">Transmembrane</keyword>
<dbReference type="InterPro" id="IPR019430">
    <property type="entry name" value="7TM_GPCR_serpentine_rcpt_Srx"/>
</dbReference>
<feature type="non-terminal residue" evidence="3">
    <location>
        <position position="108"/>
    </location>
</feature>
<evidence type="ECO:0000256" key="1">
    <source>
        <dbReference type="SAM" id="Phobius"/>
    </source>
</evidence>
<reference evidence="3 4" key="1">
    <citation type="submission" date="2019-10" db="EMBL/GenBank/DDBJ databases">
        <title>Assembly and Annotation for the nematode Trichostrongylus colubriformis.</title>
        <authorList>
            <person name="Martin J."/>
        </authorList>
    </citation>
    <scope>NUCLEOTIDE SEQUENCE [LARGE SCALE GENOMIC DNA]</scope>
    <source>
        <strain evidence="3">G859</strain>
        <tissue evidence="3">Whole worm</tissue>
    </source>
</reference>
<organism evidence="3 4">
    <name type="scientific">Trichostrongylus colubriformis</name>
    <name type="common">Black scour worm</name>
    <dbReference type="NCBI Taxonomy" id="6319"/>
    <lineage>
        <taxon>Eukaryota</taxon>
        <taxon>Metazoa</taxon>
        <taxon>Ecdysozoa</taxon>
        <taxon>Nematoda</taxon>
        <taxon>Chromadorea</taxon>
        <taxon>Rhabditida</taxon>
        <taxon>Rhabditina</taxon>
        <taxon>Rhabditomorpha</taxon>
        <taxon>Strongyloidea</taxon>
        <taxon>Trichostrongylidae</taxon>
        <taxon>Trichostrongylus</taxon>
    </lineage>
</organism>
<keyword evidence="1" id="KW-0472">Membrane</keyword>
<evidence type="ECO:0000259" key="2">
    <source>
        <dbReference type="Pfam" id="PF10328"/>
    </source>
</evidence>
<proteinExistence type="predicted"/>
<protein>
    <recommendedName>
        <fullName evidence="2">7TM GPCR serpentine receptor class x (Srx) domain-containing protein</fullName>
    </recommendedName>
</protein>
<gene>
    <name evidence="3" type="ORF">GCK32_019379</name>
</gene>
<feature type="domain" description="7TM GPCR serpentine receptor class x (Srx)" evidence="2">
    <location>
        <begin position="26"/>
        <end position="106"/>
    </location>
</feature>
<feature type="transmembrane region" description="Helical" evidence="1">
    <location>
        <begin position="51"/>
        <end position="72"/>
    </location>
</feature>
<dbReference type="AlphaFoldDB" id="A0AAN8IKC9"/>
<dbReference type="Pfam" id="PF10328">
    <property type="entry name" value="7TM_GPCR_Srx"/>
    <property type="match status" value="1"/>
</dbReference>
<evidence type="ECO:0000313" key="4">
    <source>
        <dbReference type="Proteomes" id="UP001331761"/>
    </source>
</evidence>
<keyword evidence="4" id="KW-1185">Reference proteome</keyword>
<accession>A0AAN8IKC9</accession>
<keyword evidence="1" id="KW-1133">Transmembrane helix</keyword>
<comment type="caution">
    <text evidence="3">The sequence shown here is derived from an EMBL/GenBank/DDBJ whole genome shotgun (WGS) entry which is preliminary data.</text>
</comment>